<dbReference type="AlphaFoldDB" id="A0A0E9UF82"/>
<reference evidence="2" key="2">
    <citation type="journal article" date="2015" name="Fish Shellfish Immunol.">
        <title>Early steps in the European eel (Anguilla anguilla)-Vibrio vulnificus interaction in the gills: Role of the RtxA13 toxin.</title>
        <authorList>
            <person name="Callol A."/>
            <person name="Pajuelo D."/>
            <person name="Ebbesson L."/>
            <person name="Teles M."/>
            <person name="MacKenzie S."/>
            <person name="Amaro C."/>
        </authorList>
    </citation>
    <scope>NUCLEOTIDE SEQUENCE</scope>
</reference>
<protein>
    <submittedName>
        <fullName evidence="2">Uncharacterized protein</fullName>
    </submittedName>
</protein>
<reference evidence="2" key="1">
    <citation type="submission" date="2014-11" db="EMBL/GenBank/DDBJ databases">
        <authorList>
            <person name="Amaro Gonzalez C."/>
        </authorList>
    </citation>
    <scope>NUCLEOTIDE SEQUENCE</scope>
</reference>
<organism evidence="2">
    <name type="scientific">Anguilla anguilla</name>
    <name type="common">European freshwater eel</name>
    <name type="synonym">Muraena anguilla</name>
    <dbReference type="NCBI Taxonomy" id="7936"/>
    <lineage>
        <taxon>Eukaryota</taxon>
        <taxon>Metazoa</taxon>
        <taxon>Chordata</taxon>
        <taxon>Craniata</taxon>
        <taxon>Vertebrata</taxon>
        <taxon>Euteleostomi</taxon>
        <taxon>Actinopterygii</taxon>
        <taxon>Neopterygii</taxon>
        <taxon>Teleostei</taxon>
        <taxon>Anguilliformes</taxon>
        <taxon>Anguillidae</taxon>
        <taxon>Anguilla</taxon>
    </lineage>
</organism>
<name>A0A0E9UF82_ANGAN</name>
<evidence type="ECO:0000256" key="1">
    <source>
        <dbReference type="SAM" id="MobiDB-lite"/>
    </source>
</evidence>
<accession>A0A0E9UF82</accession>
<sequence length="25" mass="2747">MDKGKSSSFRAARGRLGPGSQFSRY</sequence>
<proteinExistence type="predicted"/>
<feature type="region of interest" description="Disordered" evidence="1">
    <location>
        <begin position="1"/>
        <end position="25"/>
    </location>
</feature>
<evidence type="ECO:0000313" key="2">
    <source>
        <dbReference type="EMBL" id="JAH63618.1"/>
    </source>
</evidence>
<dbReference type="EMBL" id="GBXM01044959">
    <property type="protein sequence ID" value="JAH63618.1"/>
    <property type="molecule type" value="Transcribed_RNA"/>
</dbReference>